<dbReference type="EMBL" id="NVVJ01000001">
    <property type="protein sequence ID" value="PCJ28725.1"/>
    <property type="molecule type" value="Genomic_DNA"/>
</dbReference>
<evidence type="ECO:0000313" key="2">
    <source>
        <dbReference type="EMBL" id="PCJ28725.1"/>
    </source>
</evidence>
<organism evidence="2 3">
    <name type="scientific">SAR86 cluster bacterium</name>
    <dbReference type="NCBI Taxonomy" id="2030880"/>
    <lineage>
        <taxon>Bacteria</taxon>
        <taxon>Pseudomonadati</taxon>
        <taxon>Pseudomonadota</taxon>
        <taxon>Gammaproteobacteria</taxon>
        <taxon>SAR86 cluster</taxon>
    </lineage>
</organism>
<dbReference type="AlphaFoldDB" id="A0A2A5BB91"/>
<keyword evidence="2" id="KW-0808">Transferase</keyword>
<keyword evidence="1" id="KW-0732">Signal</keyword>
<dbReference type="Gene3D" id="3.40.50.150">
    <property type="entry name" value="Vaccinia Virus protein VP39"/>
    <property type="match status" value="1"/>
</dbReference>
<feature type="signal peptide" evidence="1">
    <location>
        <begin position="1"/>
        <end position="23"/>
    </location>
</feature>
<gene>
    <name evidence="2" type="ORF">COA96_00650</name>
</gene>
<sequence>MKKIAWSLLLTFVSSSFCLSVFADGHTAIDRAVSNSARLEEDSDRDAARKPVEVLEFFGIEPGMKILDVFAGGGYYAEILSYIVGAEGEVTLYNNGGWDGFVGQGVVDRLADNRLPNVQSIVMEADEFTLEANHYDAAVFVLGFHDLYYESDPGWPAIDADNFIDRLYGVIKPGGVLGIVDHASEPGVSVAVANSLHRIDPGIIRSDLISAGFVLEEESDILRNQLDNRNIPMSDPSVRGQTDRVVMRFRKPSM</sequence>
<comment type="caution">
    <text evidence="2">The sequence shown here is derived from an EMBL/GenBank/DDBJ whole genome shotgun (WGS) entry which is preliminary data.</text>
</comment>
<dbReference type="GO" id="GO:0032259">
    <property type="term" value="P:methylation"/>
    <property type="evidence" value="ECO:0007669"/>
    <property type="project" value="UniProtKB-KW"/>
</dbReference>
<reference evidence="3" key="1">
    <citation type="submission" date="2017-08" db="EMBL/GenBank/DDBJ databases">
        <title>A dynamic microbial community with high functional redundancy inhabits the cold, oxic subseafloor aquifer.</title>
        <authorList>
            <person name="Tully B.J."/>
            <person name="Wheat C.G."/>
            <person name="Glazer B.T."/>
            <person name="Huber J.A."/>
        </authorList>
    </citation>
    <scope>NUCLEOTIDE SEQUENCE [LARGE SCALE GENOMIC DNA]</scope>
</reference>
<name>A0A2A5BB91_9GAMM</name>
<dbReference type="Proteomes" id="UP000218327">
    <property type="component" value="Unassembled WGS sequence"/>
</dbReference>
<protein>
    <submittedName>
        <fullName evidence="2">Methyltransferase type 11</fullName>
    </submittedName>
</protein>
<feature type="chain" id="PRO_5012517552" evidence="1">
    <location>
        <begin position="24"/>
        <end position="254"/>
    </location>
</feature>
<keyword evidence="2" id="KW-0489">Methyltransferase</keyword>
<dbReference type="InterPro" id="IPR016980">
    <property type="entry name" value="S-AdoMet-dep_MeTrfase_Alr7345"/>
</dbReference>
<evidence type="ECO:0000313" key="3">
    <source>
        <dbReference type="Proteomes" id="UP000218327"/>
    </source>
</evidence>
<proteinExistence type="predicted"/>
<accession>A0A2A5BB91</accession>
<dbReference type="SUPFAM" id="SSF53335">
    <property type="entry name" value="S-adenosyl-L-methionine-dependent methyltransferases"/>
    <property type="match status" value="1"/>
</dbReference>
<dbReference type="GO" id="GO:0008168">
    <property type="term" value="F:methyltransferase activity"/>
    <property type="evidence" value="ECO:0007669"/>
    <property type="project" value="UniProtKB-KW"/>
</dbReference>
<dbReference type="Pfam" id="PF01135">
    <property type="entry name" value="PCMT"/>
    <property type="match status" value="1"/>
</dbReference>
<evidence type="ECO:0000256" key="1">
    <source>
        <dbReference type="SAM" id="SignalP"/>
    </source>
</evidence>
<dbReference type="PIRSF" id="PIRSF031679">
    <property type="entry name" value="Mtase_Alr7345_prd"/>
    <property type="match status" value="1"/>
</dbReference>
<dbReference type="InterPro" id="IPR029063">
    <property type="entry name" value="SAM-dependent_MTases_sf"/>
</dbReference>